<evidence type="ECO:0000313" key="2">
    <source>
        <dbReference type="Proteomes" id="UP000281391"/>
    </source>
</evidence>
<reference evidence="1 2" key="1">
    <citation type="submission" date="2018-12" db="EMBL/GenBank/DDBJ databases">
        <authorList>
            <consortium name="Pathogen Informatics"/>
        </authorList>
    </citation>
    <scope>NUCLEOTIDE SEQUENCE [LARGE SCALE GENOMIC DNA]</scope>
    <source>
        <strain evidence="1 2">NCTC11214</strain>
    </source>
</reference>
<proteinExistence type="predicted"/>
<dbReference type="KEGG" id="sof:NCTC11214_01567"/>
<dbReference type="Pfam" id="PF06891">
    <property type="entry name" value="P2_Phage_GpR"/>
    <property type="match status" value="1"/>
</dbReference>
<dbReference type="EMBL" id="LR134117">
    <property type="protein sequence ID" value="VDZ54890.1"/>
    <property type="molecule type" value="Genomic_DNA"/>
</dbReference>
<protein>
    <submittedName>
        <fullName evidence="1">P2 phage tail completion protein R (GpR)</fullName>
    </submittedName>
</protein>
<gene>
    <name evidence="1" type="ORF">NCTC11214_01567</name>
</gene>
<dbReference type="Proteomes" id="UP000281391">
    <property type="component" value="Chromosome"/>
</dbReference>
<evidence type="ECO:0000313" key="1">
    <source>
        <dbReference type="EMBL" id="VDZ54890.1"/>
    </source>
</evidence>
<sequence>MLKPDLLRQHISQAVPWLRDNPDNLAVYVQKGRMVSTGQRSASFEYEYTIEVLAMDYPEPLDSLSLPILAWARLYQPELLFNPDRARDGITFEADILSNSTMDVLIKIQASEAVVVKVEDGKPVISHRADPMPGPELGAWSLVFTDQVSGEAWTD</sequence>
<dbReference type="InterPro" id="IPR009678">
    <property type="entry name" value="Phage_tail_completion_R"/>
</dbReference>
<dbReference type="AlphaFoldDB" id="A0A447KP77"/>
<name>A0A447KP77_SEROD</name>
<organism evidence="1 2">
    <name type="scientific">Serratia odorifera</name>
    <dbReference type="NCBI Taxonomy" id="618"/>
    <lineage>
        <taxon>Bacteria</taxon>
        <taxon>Pseudomonadati</taxon>
        <taxon>Pseudomonadota</taxon>
        <taxon>Gammaproteobacteria</taxon>
        <taxon>Enterobacterales</taxon>
        <taxon>Yersiniaceae</taxon>
        <taxon>Serratia</taxon>
    </lineage>
</organism>
<dbReference type="RefSeq" id="WP_004956554.1">
    <property type="nucleotide sequence ID" value="NZ_LR134117.1"/>
</dbReference>
<accession>A0A447KP77</accession>